<dbReference type="Pfam" id="PF01597">
    <property type="entry name" value="GCV_H"/>
    <property type="match status" value="1"/>
</dbReference>
<dbReference type="HAMAP" id="MF_00272">
    <property type="entry name" value="GcvH"/>
    <property type="match status" value="1"/>
</dbReference>
<name>A0A261EZA2_9BIFI</name>
<dbReference type="GO" id="GO:0009249">
    <property type="term" value="P:protein lipoylation"/>
    <property type="evidence" value="ECO:0007669"/>
    <property type="project" value="TreeGrafter"/>
</dbReference>
<feature type="modified residue" description="N6-lipoyllysine" evidence="2">
    <location>
        <position position="91"/>
    </location>
</feature>
<keyword evidence="1 2" id="KW-0450">Lipoyl</keyword>
<protein>
    <recommendedName>
        <fullName evidence="2">Glycine cleavage system H protein</fullName>
    </recommendedName>
</protein>
<dbReference type="Gene3D" id="2.40.50.100">
    <property type="match status" value="1"/>
</dbReference>
<dbReference type="GO" id="GO:0019464">
    <property type="term" value="P:glycine decarboxylation via glycine cleavage system"/>
    <property type="evidence" value="ECO:0007669"/>
    <property type="project" value="UniProtKB-UniRule"/>
</dbReference>
<gene>
    <name evidence="2" type="primary">gcvH</name>
    <name evidence="4" type="ORF">PSRA_0742</name>
</gene>
<evidence type="ECO:0000259" key="3">
    <source>
        <dbReference type="PROSITE" id="PS50968"/>
    </source>
</evidence>
<feature type="domain" description="Lipoyl-binding" evidence="3">
    <location>
        <begin position="50"/>
        <end position="132"/>
    </location>
</feature>
<dbReference type="InterPro" id="IPR000089">
    <property type="entry name" value="Biotin_lipoyl"/>
</dbReference>
<dbReference type="CDD" id="cd06848">
    <property type="entry name" value="GCS_H"/>
    <property type="match status" value="1"/>
</dbReference>
<comment type="subunit">
    <text evidence="2">The glycine cleavage system is composed of four proteins: P, T, L and H.</text>
</comment>
<keyword evidence="5" id="KW-1185">Reference proteome</keyword>
<dbReference type="Proteomes" id="UP000216725">
    <property type="component" value="Unassembled WGS sequence"/>
</dbReference>
<organism evidence="4 5">
    <name type="scientific">Pseudoscardovia radai</name>
    <dbReference type="NCBI Taxonomy" id="987066"/>
    <lineage>
        <taxon>Bacteria</taxon>
        <taxon>Bacillati</taxon>
        <taxon>Actinomycetota</taxon>
        <taxon>Actinomycetes</taxon>
        <taxon>Bifidobacteriales</taxon>
        <taxon>Bifidobacteriaceae</taxon>
        <taxon>Pseudoscardovia</taxon>
    </lineage>
</organism>
<dbReference type="GO" id="GO:0005829">
    <property type="term" value="C:cytosol"/>
    <property type="evidence" value="ECO:0007669"/>
    <property type="project" value="TreeGrafter"/>
</dbReference>
<dbReference type="SUPFAM" id="SSF51230">
    <property type="entry name" value="Single hybrid motif"/>
    <property type="match status" value="1"/>
</dbReference>
<proteinExistence type="inferred from homology"/>
<dbReference type="NCBIfam" id="NF002270">
    <property type="entry name" value="PRK01202.1"/>
    <property type="match status" value="1"/>
</dbReference>
<comment type="cofactor">
    <cofactor evidence="2">
        <name>(R)-lipoate</name>
        <dbReference type="ChEBI" id="CHEBI:83088"/>
    </cofactor>
    <text evidence="2">Binds 1 lipoyl cofactor covalently.</text>
</comment>
<dbReference type="InterPro" id="IPR033753">
    <property type="entry name" value="GCV_H/Fam206"/>
</dbReference>
<evidence type="ECO:0000313" key="5">
    <source>
        <dbReference type="Proteomes" id="UP000216725"/>
    </source>
</evidence>
<dbReference type="InterPro" id="IPR011053">
    <property type="entry name" value="Single_hybrid_motif"/>
</dbReference>
<reference evidence="4 5" key="1">
    <citation type="journal article" date="2017" name="BMC Genomics">
        <title>Comparative genomic and phylogenomic analyses of the Bifidobacteriaceae family.</title>
        <authorList>
            <person name="Lugli G.A."/>
            <person name="Milani C."/>
            <person name="Turroni F."/>
            <person name="Duranti S."/>
            <person name="Mancabelli L."/>
            <person name="Mangifesta M."/>
            <person name="Ferrario C."/>
            <person name="Modesto M."/>
            <person name="Mattarelli P."/>
            <person name="Jiri K."/>
            <person name="van Sinderen D."/>
            <person name="Ventura M."/>
        </authorList>
    </citation>
    <scope>NUCLEOTIDE SEQUENCE [LARGE SCALE GENOMIC DNA]</scope>
    <source>
        <strain evidence="4 5">DSM 24742</strain>
    </source>
</reference>
<dbReference type="InterPro" id="IPR002930">
    <property type="entry name" value="GCV_H"/>
</dbReference>
<comment type="similarity">
    <text evidence="2">Belongs to the GcvH family.</text>
</comment>
<comment type="function">
    <text evidence="2">The glycine cleavage system catalyzes the degradation of glycine. The H protein shuttles the methylamine group of glycine from the P protein to the T protein.</text>
</comment>
<dbReference type="PANTHER" id="PTHR11715">
    <property type="entry name" value="GLYCINE CLEAVAGE SYSTEM H PROTEIN"/>
    <property type="match status" value="1"/>
</dbReference>
<dbReference type="PANTHER" id="PTHR11715:SF3">
    <property type="entry name" value="GLYCINE CLEAVAGE SYSTEM H PROTEIN-RELATED"/>
    <property type="match status" value="1"/>
</dbReference>
<dbReference type="AlphaFoldDB" id="A0A261EZA2"/>
<evidence type="ECO:0000256" key="2">
    <source>
        <dbReference type="HAMAP-Rule" id="MF_00272"/>
    </source>
</evidence>
<sequence>MRALVFFRYSGSMTENTNAATDTTFPGNSFPDDRRYSRDHAWVRTNPDGTATVGITAYAADQLGKLVFIDMPSPGDTLEAGAESFDIESGKSISPFVSPVGGTVEETNGAVYDDPTIINSDAYDAGWILTLRADGADGADGAGLDEAPGLMDAAAYADYLSTLA</sequence>
<comment type="caution">
    <text evidence="4">The sequence shown here is derived from an EMBL/GenBank/DDBJ whole genome shotgun (WGS) entry which is preliminary data.</text>
</comment>
<dbReference type="GO" id="GO:0005960">
    <property type="term" value="C:glycine cleavage complex"/>
    <property type="evidence" value="ECO:0007669"/>
    <property type="project" value="InterPro"/>
</dbReference>
<evidence type="ECO:0000313" key="4">
    <source>
        <dbReference type="EMBL" id="OZG52192.1"/>
    </source>
</evidence>
<evidence type="ECO:0000256" key="1">
    <source>
        <dbReference type="ARBA" id="ARBA00022823"/>
    </source>
</evidence>
<accession>A0A261EZA2</accession>
<dbReference type="EMBL" id="MWWR01000005">
    <property type="protein sequence ID" value="OZG52192.1"/>
    <property type="molecule type" value="Genomic_DNA"/>
</dbReference>
<dbReference type="PROSITE" id="PS50968">
    <property type="entry name" value="BIOTINYL_LIPOYL"/>
    <property type="match status" value="1"/>
</dbReference>